<feature type="compositionally biased region" description="Pro residues" evidence="9">
    <location>
        <begin position="356"/>
        <end position="365"/>
    </location>
</feature>
<evidence type="ECO:0000256" key="1">
    <source>
        <dbReference type="ARBA" id="ARBA00004141"/>
    </source>
</evidence>
<dbReference type="Proteomes" id="UP001491310">
    <property type="component" value="Unassembled WGS sequence"/>
</dbReference>
<feature type="transmembrane region" description="Helical" evidence="10">
    <location>
        <begin position="515"/>
        <end position="538"/>
    </location>
</feature>
<evidence type="ECO:0000256" key="2">
    <source>
        <dbReference type="ARBA" id="ARBA00004308"/>
    </source>
</evidence>
<evidence type="ECO:0000256" key="5">
    <source>
        <dbReference type="ARBA" id="ARBA00022989"/>
    </source>
</evidence>
<keyword evidence="3" id="KW-0813">Transport</keyword>
<keyword evidence="5 10" id="KW-1133">Transmembrane helix</keyword>
<protein>
    <recommendedName>
        <fullName evidence="13">Auxin efflux carrier</fullName>
    </recommendedName>
</protein>
<comment type="similarity">
    <text evidence="8">Belongs to the auxin efflux carrier (TC 2.A.69.2) family.</text>
</comment>
<feature type="transmembrane region" description="Helical" evidence="10">
    <location>
        <begin position="97"/>
        <end position="119"/>
    </location>
</feature>
<dbReference type="InterPro" id="IPR045033">
    <property type="entry name" value="PILS1/3/4/5/7"/>
</dbReference>
<keyword evidence="12" id="KW-1185">Reference proteome</keyword>
<comment type="subcellular location">
    <subcellularLocation>
        <location evidence="2">Endomembrane system</location>
    </subcellularLocation>
    <subcellularLocation>
        <location evidence="1">Membrane</location>
        <topology evidence="1">Multi-pass membrane protein</topology>
    </subcellularLocation>
</comment>
<evidence type="ECO:0000256" key="7">
    <source>
        <dbReference type="ARBA" id="ARBA00025100"/>
    </source>
</evidence>
<reference evidence="11 12" key="1">
    <citation type="journal article" date="2024" name="Nat. Commun.">
        <title>Phylogenomics reveals the evolutionary origins of lichenization in chlorophyte algae.</title>
        <authorList>
            <person name="Puginier C."/>
            <person name="Libourel C."/>
            <person name="Otte J."/>
            <person name="Skaloud P."/>
            <person name="Haon M."/>
            <person name="Grisel S."/>
            <person name="Petersen M."/>
            <person name="Berrin J.G."/>
            <person name="Delaux P.M."/>
            <person name="Dal Grande F."/>
            <person name="Keller J."/>
        </authorList>
    </citation>
    <scope>NUCLEOTIDE SEQUENCE [LARGE SCALE GENOMIC DNA]</scope>
    <source>
        <strain evidence="11 12">SAG 216-7</strain>
    </source>
</reference>
<evidence type="ECO:0000256" key="4">
    <source>
        <dbReference type="ARBA" id="ARBA00022692"/>
    </source>
</evidence>
<evidence type="ECO:0008006" key="13">
    <source>
        <dbReference type="Google" id="ProtNLM"/>
    </source>
</evidence>
<evidence type="ECO:0000256" key="9">
    <source>
        <dbReference type="SAM" id="MobiDB-lite"/>
    </source>
</evidence>
<dbReference type="EMBL" id="JALJOT010000016">
    <property type="protein sequence ID" value="KAK9902238.1"/>
    <property type="molecule type" value="Genomic_DNA"/>
</dbReference>
<dbReference type="PANTHER" id="PTHR31651">
    <property type="match status" value="1"/>
</dbReference>
<keyword evidence="6 10" id="KW-0472">Membrane</keyword>
<feature type="region of interest" description="Disordered" evidence="9">
    <location>
        <begin position="346"/>
        <end position="369"/>
    </location>
</feature>
<evidence type="ECO:0000256" key="8">
    <source>
        <dbReference type="ARBA" id="ARBA00025752"/>
    </source>
</evidence>
<evidence type="ECO:0000313" key="11">
    <source>
        <dbReference type="EMBL" id="KAK9902238.1"/>
    </source>
</evidence>
<feature type="transmembrane region" description="Helical" evidence="10">
    <location>
        <begin position="312"/>
        <end position="336"/>
    </location>
</feature>
<evidence type="ECO:0000256" key="6">
    <source>
        <dbReference type="ARBA" id="ARBA00023136"/>
    </source>
</evidence>
<dbReference type="PANTHER" id="PTHR31651:SF36">
    <property type="entry name" value="AUXIN EFFLUX CARRIER FAMILY PROTEIN"/>
    <property type="match status" value="1"/>
</dbReference>
<comment type="caution">
    <text evidence="11">The sequence shown here is derived from an EMBL/GenBank/DDBJ whole genome shotgun (WGS) entry which is preliminary data.</text>
</comment>
<feature type="transmembrane region" description="Helical" evidence="10">
    <location>
        <begin position="131"/>
        <end position="155"/>
    </location>
</feature>
<evidence type="ECO:0000313" key="12">
    <source>
        <dbReference type="Proteomes" id="UP001491310"/>
    </source>
</evidence>
<dbReference type="InterPro" id="IPR004776">
    <property type="entry name" value="Mem_transp_PIN-like"/>
</dbReference>
<gene>
    <name evidence="11" type="ORF">WJX75_008920</name>
</gene>
<evidence type="ECO:0000256" key="3">
    <source>
        <dbReference type="ARBA" id="ARBA00022448"/>
    </source>
</evidence>
<feature type="transmembrane region" description="Helical" evidence="10">
    <location>
        <begin position="161"/>
        <end position="179"/>
    </location>
</feature>
<dbReference type="Pfam" id="PF03547">
    <property type="entry name" value="Mem_trans"/>
    <property type="match status" value="1"/>
</dbReference>
<keyword evidence="4 10" id="KW-0812">Transmembrane</keyword>
<organism evidence="11 12">
    <name type="scientific">Coccomyxa subellipsoidea</name>
    <dbReference type="NCBI Taxonomy" id="248742"/>
    <lineage>
        <taxon>Eukaryota</taxon>
        <taxon>Viridiplantae</taxon>
        <taxon>Chlorophyta</taxon>
        <taxon>core chlorophytes</taxon>
        <taxon>Trebouxiophyceae</taxon>
        <taxon>Trebouxiophyceae incertae sedis</taxon>
        <taxon>Coccomyxaceae</taxon>
        <taxon>Coccomyxa</taxon>
    </lineage>
</organism>
<feature type="transmembrane region" description="Helical" evidence="10">
    <location>
        <begin position="50"/>
        <end position="77"/>
    </location>
</feature>
<comment type="function">
    <text evidence="7">Involved in cellular auxin homeostasis by regulating auxin metabolism. Regulates intracellular auxin accumulation at the endoplasmic reticulum and thus auxin availability for nuclear auxin signaling.</text>
</comment>
<evidence type="ECO:0000256" key="10">
    <source>
        <dbReference type="SAM" id="Phobius"/>
    </source>
</evidence>
<feature type="region of interest" description="Disordered" evidence="9">
    <location>
        <begin position="408"/>
        <end position="427"/>
    </location>
</feature>
<sequence>MLCGFVGWLLHTGRIPNDTAPVLSKVAFNVFIPCMLFSKVASTLATQPNLSLLAIPLVAVLQVLAGACFGSVAARIVDGSLISSFSGWHPRNPSRSAQLLAMTTASATGVPNVAAALLPRSKNVPLGTRELVSAACTFGNSLTLPLVFLNALLPAAAFDRAVGYTALFLTGWSPLLWSLGYSQLASAGFAAEGQDAPPKPGRYGSNFLGDDLGDEMSVARVALSTNAGLNRQPTAMSRALRSAEAGRRWLRGLRRSLVRVSNPPLVGVIAGILIGVSPLGRLLYQPDSPAVVAQTLRLPMELRVCLGGVKSVAQILGLIGGATLAVQTVVLGASLFQKAAKPPPDLATFGEGEVPPGSPGAPGPPFRKGEVQIITPNTPAPGESLSIAQQRSKVVWSEARLAMQGMLDDRGHEGAGPSGWPDGQPGLPDQNLLQMLLPRDGTDARMFAAVATVRLLLMPALSLTLVRGLAALSLLPADPVCALTLLVQGAMPSAQNLVLLAQLRRGTQPLAPRMAALLLRLYTFAIVPVTLWMTLFAYNLPAPAAAALL</sequence>
<feature type="transmembrane region" description="Helical" evidence="10">
    <location>
        <begin position="20"/>
        <end position="38"/>
    </location>
</feature>
<feature type="transmembrane region" description="Helical" evidence="10">
    <location>
        <begin position="455"/>
        <end position="476"/>
    </location>
</feature>
<accession>A0ABR2YD01</accession>
<proteinExistence type="inferred from homology"/>
<feature type="transmembrane region" description="Helical" evidence="10">
    <location>
        <begin position="257"/>
        <end position="279"/>
    </location>
</feature>
<name>A0ABR2YD01_9CHLO</name>
<feature type="transmembrane region" description="Helical" evidence="10">
    <location>
        <begin position="482"/>
        <end position="503"/>
    </location>
</feature>